<dbReference type="EMBL" id="SVBY01000006">
    <property type="protein sequence ID" value="MBE6091829.1"/>
    <property type="molecule type" value="Genomic_DNA"/>
</dbReference>
<evidence type="ECO:0000256" key="5">
    <source>
        <dbReference type="ARBA" id="ARBA00022989"/>
    </source>
</evidence>
<keyword evidence="2" id="KW-1003">Cell membrane</keyword>
<evidence type="ECO:0000313" key="9">
    <source>
        <dbReference type="EMBL" id="MBE6091829.1"/>
    </source>
</evidence>
<feature type="transmembrane region" description="Helical" evidence="7">
    <location>
        <begin position="168"/>
        <end position="189"/>
    </location>
</feature>
<accession>A0A927WLQ5</accession>
<dbReference type="CDD" id="cd16017">
    <property type="entry name" value="LptA"/>
    <property type="match status" value="1"/>
</dbReference>
<dbReference type="InterPro" id="IPR000917">
    <property type="entry name" value="Sulfatase_N"/>
</dbReference>
<sequence>MKLRKIKLLEIYQRRFTNNINIFVMLILASLPGIMLELKYGYDVFYDVRIRAIASFLSVLSVPAYALAWTIFLSYFNKYIKCFFVCLTVLVLMLDVYCYTQYHILFNEVLLQEVCGTNYKEAWEYVAANINVEKILIFTCVIAVYIITYRISDSVYLFITKNIVLRRGVVAVVTFLMIILNSLFALIGIGNGELLPPNKIINMVSVSNSFKQQYETASRTLSGQNVSLNQNDSTIPYVIFILGESTSRTHMGLYGYKKDTNPLLTARLQKDNYYIFDDTIASSTHTLGSLKRLFTFYNNDSVNEWYENTNLFAILKKAGYKTYWLSNQEPIGLYAGVQYLLAQQCDFNKFLVRDTKHYFSEHYDGDLLTYLDDILAGDKQEKTFMVLHLAGAHQLYRERYPADFAKFHGSNNVEEIIAEYDNAILYNDYIINEILKRFEDKNAIVFYVPDHGEDVYENGSRFMGHGPNGTMHQQEIPMLVWGSDSFKYKYNDKWLAIGKSVHKPFMTDNLIHAILGIMDIKTNEYKSREDLFSKDFDEGRRRVYNNREYRKELVEDDLQNF</sequence>
<evidence type="ECO:0000256" key="6">
    <source>
        <dbReference type="ARBA" id="ARBA00023136"/>
    </source>
</evidence>
<dbReference type="Gene3D" id="3.40.720.10">
    <property type="entry name" value="Alkaline Phosphatase, subunit A"/>
    <property type="match status" value="1"/>
</dbReference>
<dbReference type="Pfam" id="PF00884">
    <property type="entry name" value="Sulfatase"/>
    <property type="match status" value="1"/>
</dbReference>
<gene>
    <name evidence="9" type="ORF">E7201_01405</name>
</gene>
<evidence type="ECO:0000256" key="1">
    <source>
        <dbReference type="ARBA" id="ARBA00004651"/>
    </source>
</evidence>
<dbReference type="SUPFAM" id="SSF53649">
    <property type="entry name" value="Alkaline phosphatase-like"/>
    <property type="match status" value="1"/>
</dbReference>
<evidence type="ECO:0000313" key="10">
    <source>
        <dbReference type="Proteomes" id="UP000761380"/>
    </source>
</evidence>
<dbReference type="PANTHER" id="PTHR30443">
    <property type="entry name" value="INNER MEMBRANE PROTEIN"/>
    <property type="match status" value="1"/>
</dbReference>
<feature type="transmembrane region" description="Helical" evidence="7">
    <location>
        <begin position="83"/>
        <end position="105"/>
    </location>
</feature>
<feature type="domain" description="Sulfatase N-terminal" evidence="8">
    <location>
        <begin position="236"/>
        <end position="520"/>
    </location>
</feature>
<dbReference type="GO" id="GO:0005886">
    <property type="term" value="C:plasma membrane"/>
    <property type="evidence" value="ECO:0007669"/>
    <property type="project" value="UniProtKB-SubCell"/>
</dbReference>
<evidence type="ECO:0000256" key="7">
    <source>
        <dbReference type="SAM" id="Phobius"/>
    </source>
</evidence>
<protein>
    <submittedName>
        <fullName evidence="9">Phosphoethanolamine transferase</fullName>
    </submittedName>
</protein>
<evidence type="ECO:0000256" key="2">
    <source>
        <dbReference type="ARBA" id="ARBA00022475"/>
    </source>
</evidence>
<feature type="transmembrane region" description="Helical" evidence="7">
    <location>
        <begin position="125"/>
        <end position="147"/>
    </location>
</feature>
<evidence type="ECO:0000256" key="4">
    <source>
        <dbReference type="ARBA" id="ARBA00022692"/>
    </source>
</evidence>
<dbReference type="AlphaFoldDB" id="A0A927WLQ5"/>
<organism evidence="9 10">
    <name type="scientific">Selenomonas ruminantium</name>
    <dbReference type="NCBI Taxonomy" id="971"/>
    <lineage>
        <taxon>Bacteria</taxon>
        <taxon>Bacillati</taxon>
        <taxon>Bacillota</taxon>
        <taxon>Negativicutes</taxon>
        <taxon>Selenomonadales</taxon>
        <taxon>Selenomonadaceae</taxon>
        <taxon>Selenomonas</taxon>
    </lineage>
</organism>
<keyword evidence="6 7" id="KW-0472">Membrane</keyword>
<dbReference type="GO" id="GO:0016776">
    <property type="term" value="F:phosphotransferase activity, phosphate group as acceptor"/>
    <property type="evidence" value="ECO:0007669"/>
    <property type="project" value="TreeGrafter"/>
</dbReference>
<proteinExistence type="predicted"/>
<comment type="subcellular location">
    <subcellularLocation>
        <location evidence="1">Cell membrane</location>
        <topology evidence="1">Multi-pass membrane protein</topology>
    </subcellularLocation>
</comment>
<name>A0A927WLQ5_SELRU</name>
<dbReference type="InterPro" id="IPR058130">
    <property type="entry name" value="PEA_transf_C"/>
</dbReference>
<dbReference type="InterPro" id="IPR017850">
    <property type="entry name" value="Alkaline_phosphatase_core_sf"/>
</dbReference>
<reference evidence="9" key="1">
    <citation type="submission" date="2019-04" db="EMBL/GenBank/DDBJ databases">
        <title>Evolution of Biomass-Degrading Anaerobic Consortia Revealed by Metagenomics.</title>
        <authorList>
            <person name="Peng X."/>
        </authorList>
    </citation>
    <scope>NUCLEOTIDE SEQUENCE</scope>
    <source>
        <strain evidence="9">SIG240</strain>
    </source>
</reference>
<dbReference type="GO" id="GO:0009244">
    <property type="term" value="P:lipopolysaccharide core region biosynthetic process"/>
    <property type="evidence" value="ECO:0007669"/>
    <property type="project" value="TreeGrafter"/>
</dbReference>
<evidence type="ECO:0000259" key="8">
    <source>
        <dbReference type="Pfam" id="PF00884"/>
    </source>
</evidence>
<keyword evidence="4 7" id="KW-0812">Transmembrane</keyword>
<dbReference type="PANTHER" id="PTHR30443:SF2">
    <property type="entry name" value="PHOSPHOETHANOLAMINE TRANSFERASE EPTC"/>
    <property type="match status" value="1"/>
</dbReference>
<comment type="caution">
    <text evidence="9">The sequence shown here is derived from an EMBL/GenBank/DDBJ whole genome shotgun (WGS) entry which is preliminary data.</text>
</comment>
<feature type="transmembrane region" description="Helical" evidence="7">
    <location>
        <begin position="52"/>
        <end position="76"/>
    </location>
</feature>
<dbReference type="InterPro" id="IPR040423">
    <property type="entry name" value="PEA_transferase"/>
</dbReference>
<feature type="transmembrane region" description="Helical" evidence="7">
    <location>
        <begin position="20"/>
        <end position="40"/>
    </location>
</feature>
<evidence type="ECO:0000256" key="3">
    <source>
        <dbReference type="ARBA" id="ARBA00022679"/>
    </source>
</evidence>
<keyword evidence="3 9" id="KW-0808">Transferase</keyword>
<dbReference type="Proteomes" id="UP000761380">
    <property type="component" value="Unassembled WGS sequence"/>
</dbReference>
<keyword evidence="5 7" id="KW-1133">Transmembrane helix</keyword>